<dbReference type="InterPro" id="IPR045242">
    <property type="entry name" value="Syntaxin"/>
</dbReference>
<dbReference type="SMART" id="SM00503">
    <property type="entry name" value="SynN"/>
    <property type="match status" value="1"/>
</dbReference>
<dbReference type="Gene3D" id="1.20.5.110">
    <property type="match status" value="1"/>
</dbReference>
<evidence type="ECO:0000256" key="8">
    <source>
        <dbReference type="SAM" id="Phobius"/>
    </source>
</evidence>
<keyword evidence="3 8" id="KW-0812">Transmembrane</keyword>
<dbReference type="Pfam" id="PF05739">
    <property type="entry name" value="SNARE"/>
    <property type="match status" value="1"/>
</dbReference>
<comment type="similarity">
    <text evidence="2 6">Belongs to the syntaxin family.</text>
</comment>
<dbReference type="GO" id="GO:0031629">
    <property type="term" value="P:synaptic vesicle fusion to presynaptic active zone membrane"/>
    <property type="evidence" value="ECO:0007669"/>
    <property type="project" value="TreeGrafter"/>
</dbReference>
<dbReference type="PANTHER" id="PTHR19957">
    <property type="entry name" value="SYNTAXIN"/>
    <property type="match status" value="1"/>
</dbReference>
<keyword evidence="4 8" id="KW-1133">Transmembrane helix</keyword>
<dbReference type="InterPro" id="IPR006011">
    <property type="entry name" value="Syntaxin_N"/>
</dbReference>
<dbReference type="FunFam" id="1.20.58.70:FF:000011">
    <property type="entry name" value="Syntaxin 4"/>
    <property type="match status" value="1"/>
</dbReference>
<sequence>MTKDLLQVLRQDNAISEQNYQGNPLDAGGMGAGGAGEDDHGMDEFFAEVESIRRAVDKIDYEVGQVRNKQSEILSAPQQNEKTKLELEELNNSIKKSSEQVRLKLKQLEVSIHQQEVANPSSATVRIQRTQQSTITRRFMDVTASYSKVQADYRDACKEQLKVKMEIAERPVTDEELEQMIESGNSQVFTQGILMDTQQARQNVADIEARHQDIIKLERSIREIRDLFTELAQLVHDQGEQIDRIDYNVNTTKDHVEAAKIATKKAVVYKKKSRKMKIIIGCVVGGVLLILIIALVASFVPRK</sequence>
<dbReference type="AlphaFoldDB" id="A0AAV2TYE6"/>
<dbReference type="Gene3D" id="1.20.58.70">
    <property type="match status" value="1"/>
</dbReference>
<dbReference type="PANTHER" id="PTHR19957:SF307">
    <property type="entry name" value="PROTEIN SSO1-RELATED"/>
    <property type="match status" value="1"/>
</dbReference>
<dbReference type="Proteomes" id="UP001497525">
    <property type="component" value="Unassembled WGS sequence"/>
</dbReference>
<dbReference type="SMART" id="SM00397">
    <property type="entry name" value="t_SNARE"/>
    <property type="match status" value="1"/>
</dbReference>
<name>A0AAV2TYE6_CALDB</name>
<evidence type="ECO:0000313" key="11">
    <source>
        <dbReference type="Proteomes" id="UP001497525"/>
    </source>
</evidence>
<dbReference type="SUPFAM" id="SSF47661">
    <property type="entry name" value="t-snare proteins"/>
    <property type="match status" value="1"/>
</dbReference>
<gene>
    <name evidence="10" type="ORF">CDAUBV1_LOCUS16776</name>
</gene>
<evidence type="ECO:0000313" key="10">
    <source>
        <dbReference type="EMBL" id="CAL5141544.1"/>
    </source>
</evidence>
<evidence type="ECO:0000256" key="6">
    <source>
        <dbReference type="RuleBase" id="RU003858"/>
    </source>
</evidence>
<evidence type="ECO:0000256" key="5">
    <source>
        <dbReference type="ARBA" id="ARBA00023136"/>
    </source>
</evidence>
<evidence type="ECO:0000256" key="4">
    <source>
        <dbReference type="ARBA" id="ARBA00022989"/>
    </source>
</evidence>
<evidence type="ECO:0000256" key="7">
    <source>
        <dbReference type="SAM" id="Coils"/>
    </source>
</evidence>
<dbReference type="InterPro" id="IPR010989">
    <property type="entry name" value="SNARE"/>
</dbReference>
<dbReference type="PROSITE" id="PS50192">
    <property type="entry name" value="T_SNARE"/>
    <property type="match status" value="1"/>
</dbReference>
<evidence type="ECO:0000256" key="3">
    <source>
        <dbReference type="ARBA" id="ARBA00022692"/>
    </source>
</evidence>
<accession>A0AAV2TYE6</accession>
<comment type="caution">
    <text evidence="10">The sequence shown here is derived from an EMBL/GenBank/DDBJ whole genome shotgun (WGS) entry which is preliminary data.</text>
</comment>
<dbReference type="InterPro" id="IPR000727">
    <property type="entry name" value="T_SNARE_dom"/>
</dbReference>
<dbReference type="GO" id="GO:0006886">
    <property type="term" value="P:intracellular protein transport"/>
    <property type="evidence" value="ECO:0007669"/>
    <property type="project" value="InterPro"/>
</dbReference>
<dbReference type="Pfam" id="PF00804">
    <property type="entry name" value="Syntaxin"/>
    <property type="match status" value="1"/>
</dbReference>
<dbReference type="EMBL" id="CAXLJL010000889">
    <property type="protein sequence ID" value="CAL5141544.1"/>
    <property type="molecule type" value="Genomic_DNA"/>
</dbReference>
<organism evidence="10 11">
    <name type="scientific">Calicophoron daubneyi</name>
    <name type="common">Rumen fluke</name>
    <name type="synonym">Paramphistomum daubneyi</name>
    <dbReference type="NCBI Taxonomy" id="300641"/>
    <lineage>
        <taxon>Eukaryota</taxon>
        <taxon>Metazoa</taxon>
        <taxon>Spiralia</taxon>
        <taxon>Lophotrochozoa</taxon>
        <taxon>Platyhelminthes</taxon>
        <taxon>Trematoda</taxon>
        <taxon>Digenea</taxon>
        <taxon>Plagiorchiida</taxon>
        <taxon>Pronocephalata</taxon>
        <taxon>Paramphistomoidea</taxon>
        <taxon>Paramphistomidae</taxon>
        <taxon>Calicophoron</taxon>
    </lineage>
</organism>
<feature type="transmembrane region" description="Helical" evidence="8">
    <location>
        <begin position="278"/>
        <end position="300"/>
    </location>
</feature>
<dbReference type="GO" id="GO:0005484">
    <property type="term" value="F:SNAP receptor activity"/>
    <property type="evidence" value="ECO:0007669"/>
    <property type="project" value="InterPro"/>
</dbReference>
<dbReference type="GO" id="GO:0000149">
    <property type="term" value="F:SNARE binding"/>
    <property type="evidence" value="ECO:0007669"/>
    <property type="project" value="TreeGrafter"/>
</dbReference>
<feature type="coiled-coil region" evidence="7">
    <location>
        <begin position="80"/>
        <end position="107"/>
    </location>
</feature>
<dbReference type="PROSITE" id="PS00914">
    <property type="entry name" value="SYNTAXIN"/>
    <property type="match status" value="1"/>
</dbReference>
<protein>
    <recommendedName>
        <fullName evidence="9">t-SNARE coiled-coil homology domain-containing protein</fullName>
    </recommendedName>
</protein>
<reference evidence="10" key="1">
    <citation type="submission" date="2024-06" db="EMBL/GenBank/DDBJ databases">
        <authorList>
            <person name="Liu X."/>
            <person name="Lenzi L."/>
            <person name="Haldenby T S."/>
            <person name="Uol C."/>
        </authorList>
    </citation>
    <scope>NUCLEOTIDE SEQUENCE</scope>
</reference>
<dbReference type="GO" id="GO:0048787">
    <property type="term" value="C:presynaptic active zone membrane"/>
    <property type="evidence" value="ECO:0007669"/>
    <property type="project" value="TreeGrafter"/>
</dbReference>
<keyword evidence="7" id="KW-0175">Coiled coil</keyword>
<dbReference type="GO" id="GO:0031201">
    <property type="term" value="C:SNARE complex"/>
    <property type="evidence" value="ECO:0007669"/>
    <property type="project" value="TreeGrafter"/>
</dbReference>
<evidence type="ECO:0000256" key="2">
    <source>
        <dbReference type="ARBA" id="ARBA00009063"/>
    </source>
</evidence>
<dbReference type="CDD" id="cd00179">
    <property type="entry name" value="SynN"/>
    <property type="match status" value="1"/>
</dbReference>
<dbReference type="GO" id="GO:0048278">
    <property type="term" value="P:vesicle docking"/>
    <property type="evidence" value="ECO:0007669"/>
    <property type="project" value="TreeGrafter"/>
</dbReference>
<evidence type="ECO:0000259" key="9">
    <source>
        <dbReference type="PROSITE" id="PS50192"/>
    </source>
</evidence>
<feature type="domain" description="T-SNARE coiled-coil homology" evidence="9">
    <location>
        <begin position="204"/>
        <end position="266"/>
    </location>
</feature>
<keyword evidence="5 8" id="KW-0472">Membrane</keyword>
<dbReference type="InterPro" id="IPR006012">
    <property type="entry name" value="Syntaxin/epimorphin_CS"/>
</dbReference>
<dbReference type="GO" id="GO:0008021">
    <property type="term" value="C:synaptic vesicle"/>
    <property type="evidence" value="ECO:0007669"/>
    <property type="project" value="TreeGrafter"/>
</dbReference>
<evidence type="ECO:0000256" key="1">
    <source>
        <dbReference type="ARBA" id="ARBA00004211"/>
    </source>
</evidence>
<comment type="subcellular location">
    <subcellularLocation>
        <location evidence="1">Membrane</location>
        <topology evidence="1">Single-pass type IV membrane protein</topology>
    </subcellularLocation>
</comment>
<proteinExistence type="inferred from homology"/>